<accession>A0A3E0LY70</accession>
<reference evidence="1 2" key="1">
    <citation type="submission" date="2017-10" db="EMBL/GenBank/DDBJ databases">
        <title>A large-scale comparative metagenomic study reveals the eutrophication-driven functional interactions in six Microcystis-epibionts communities.</title>
        <authorList>
            <person name="Li Q."/>
            <person name="Lin F."/>
        </authorList>
    </citation>
    <scope>NUCLEOTIDE SEQUENCE [LARGE SCALE GENOMIC DNA]</scope>
    <source>
        <strain evidence="1">TW10</strain>
    </source>
</reference>
<gene>
    <name evidence="1" type="ORF">DWQ51_10265</name>
</gene>
<proteinExistence type="predicted"/>
<sequence length="80" mass="9330">MPFFTAEGSLLTIKYLSKINYTYLTTSCLLHECLLPLLTKKLILHHYLKYHSRQTKGTDFGNFNLNQFAAQFLNISRQES</sequence>
<comment type="caution">
    <text evidence="1">The sequence shown here is derived from an EMBL/GenBank/DDBJ whole genome shotgun (WGS) entry which is preliminary data.</text>
</comment>
<dbReference type="EMBL" id="QQWD01000010">
    <property type="protein sequence ID" value="REJ52358.1"/>
    <property type="molecule type" value="Genomic_DNA"/>
</dbReference>
<evidence type="ECO:0000313" key="2">
    <source>
        <dbReference type="Proteomes" id="UP000257002"/>
    </source>
</evidence>
<organism evidence="1 2">
    <name type="scientific">Microcystis wesenbergii TW10</name>
    <dbReference type="NCBI Taxonomy" id="2060474"/>
    <lineage>
        <taxon>Bacteria</taxon>
        <taxon>Bacillati</taxon>
        <taxon>Cyanobacteriota</taxon>
        <taxon>Cyanophyceae</taxon>
        <taxon>Oscillatoriophycideae</taxon>
        <taxon>Chroococcales</taxon>
        <taxon>Microcystaceae</taxon>
        <taxon>Microcystis</taxon>
    </lineage>
</organism>
<protein>
    <submittedName>
        <fullName evidence="1">Uncharacterized protein</fullName>
    </submittedName>
</protein>
<evidence type="ECO:0000313" key="1">
    <source>
        <dbReference type="EMBL" id="REJ52358.1"/>
    </source>
</evidence>
<dbReference type="AlphaFoldDB" id="A0A3E0LY70"/>
<dbReference type="Proteomes" id="UP000257002">
    <property type="component" value="Unassembled WGS sequence"/>
</dbReference>
<name>A0A3E0LY70_9CHRO</name>